<dbReference type="EMBL" id="BGPR01001607">
    <property type="protein sequence ID" value="GBM57799.1"/>
    <property type="molecule type" value="Genomic_DNA"/>
</dbReference>
<name>A0A4Y2GY23_ARAVE</name>
<dbReference type="Proteomes" id="UP000499080">
    <property type="component" value="Unassembled WGS sequence"/>
</dbReference>
<comment type="caution">
    <text evidence="2">The sequence shown here is derived from an EMBL/GenBank/DDBJ whole genome shotgun (WGS) entry which is preliminary data.</text>
</comment>
<accession>A0A4Y2GY23</accession>
<keyword evidence="3" id="KW-1185">Reference proteome</keyword>
<proteinExistence type="predicted"/>
<gene>
    <name evidence="2" type="ORF">AVEN_262570_1</name>
</gene>
<organism evidence="2 3">
    <name type="scientific">Araneus ventricosus</name>
    <name type="common">Orbweaver spider</name>
    <name type="synonym">Epeira ventricosa</name>
    <dbReference type="NCBI Taxonomy" id="182803"/>
    <lineage>
        <taxon>Eukaryota</taxon>
        <taxon>Metazoa</taxon>
        <taxon>Ecdysozoa</taxon>
        <taxon>Arthropoda</taxon>
        <taxon>Chelicerata</taxon>
        <taxon>Arachnida</taxon>
        <taxon>Araneae</taxon>
        <taxon>Araneomorphae</taxon>
        <taxon>Entelegynae</taxon>
        <taxon>Araneoidea</taxon>
        <taxon>Araneidae</taxon>
        <taxon>Araneus</taxon>
    </lineage>
</organism>
<sequence>MCHRLPLLKSEVLYISSFEKFYNYEQKSSLVCFTMLPSSKSAVASSVMKPILYQGHEGRGGLVVRSRPWVRNPIPLIIRRAWGLFHAKSYVVAKRPPVGVARKFGEEVPAQTSSSPSDRGSKLRGPSQDSPRVASKRDVNITKLNLPRSLTSSCSGLLSRSLPGLRHPPDYWR</sequence>
<feature type="region of interest" description="Disordered" evidence="1">
    <location>
        <begin position="104"/>
        <end position="138"/>
    </location>
</feature>
<evidence type="ECO:0000313" key="3">
    <source>
        <dbReference type="Proteomes" id="UP000499080"/>
    </source>
</evidence>
<evidence type="ECO:0000256" key="1">
    <source>
        <dbReference type="SAM" id="MobiDB-lite"/>
    </source>
</evidence>
<reference evidence="2 3" key="1">
    <citation type="journal article" date="2019" name="Sci. Rep.">
        <title>Orb-weaving spider Araneus ventricosus genome elucidates the spidroin gene catalogue.</title>
        <authorList>
            <person name="Kono N."/>
            <person name="Nakamura H."/>
            <person name="Ohtoshi R."/>
            <person name="Moran D.A.P."/>
            <person name="Shinohara A."/>
            <person name="Yoshida Y."/>
            <person name="Fujiwara M."/>
            <person name="Mori M."/>
            <person name="Tomita M."/>
            <person name="Arakawa K."/>
        </authorList>
    </citation>
    <scope>NUCLEOTIDE SEQUENCE [LARGE SCALE GENOMIC DNA]</scope>
</reference>
<protein>
    <submittedName>
        <fullName evidence="2">Uncharacterized protein</fullName>
    </submittedName>
</protein>
<dbReference type="AlphaFoldDB" id="A0A4Y2GY23"/>
<evidence type="ECO:0000313" key="2">
    <source>
        <dbReference type="EMBL" id="GBM57799.1"/>
    </source>
</evidence>